<keyword evidence="2" id="KW-1185">Reference proteome</keyword>
<proteinExistence type="predicted"/>
<dbReference type="EMBL" id="CAJNJA010012781">
    <property type="protein sequence ID" value="CAE7304869.1"/>
    <property type="molecule type" value="Genomic_DNA"/>
</dbReference>
<comment type="caution">
    <text evidence="1">The sequence shown here is derived from an EMBL/GenBank/DDBJ whole genome shotgun (WGS) entry which is preliminary data.</text>
</comment>
<gene>
    <name evidence="1" type="ORF">SNEC2469_LOCUS7550</name>
</gene>
<reference evidence="1" key="1">
    <citation type="submission" date="2021-02" db="EMBL/GenBank/DDBJ databases">
        <authorList>
            <person name="Dougan E. K."/>
            <person name="Rhodes N."/>
            <person name="Thang M."/>
            <person name="Chan C."/>
        </authorList>
    </citation>
    <scope>NUCLEOTIDE SEQUENCE</scope>
</reference>
<dbReference type="Proteomes" id="UP000601435">
    <property type="component" value="Unassembled WGS sequence"/>
</dbReference>
<dbReference type="OrthoDB" id="451557at2759"/>
<organism evidence="1 2">
    <name type="scientific">Symbiodinium necroappetens</name>
    <dbReference type="NCBI Taxonomy" id="1628268"/>
    <lineage>
        <taxon>Eukaryota</taxon>
        <taxon>Sar</taxon>
        <taxon>Alveolata</taxon>
        <taxon>Dinophyceae</taxon>
        <taxon>Suessiales</taxon>
        <taxon>Symbiodiniaceae</taxon>
        <taxon>Symbiodinium</taxon>
    </lineage>
</organism>
<sequence length="170" mass="19102">LHAQSAACKDLRSAARCLALLLRWHAKCSRDCASGGGPEEAKRFAQSVLEAQPRTMKLYIRARMRVTSDKRLSSPLRSDAATAVLDWLQLGIHEGDSLNPVGKETPSSDKAARRWLHASKAWMRIWKQRGRDADALQKELNSMQAQFRGALLESLKRQQCAFTEMQQLAE</sequence>
<dbReference type="AlphaFoldDB" id="A0A812NFU3"/>
<feature type="non-terminal residue" evidence="1">
    <location>
        <position position="170"/>
    </location>
</feature>
<evidence type="ECO:0000313" key="2">
    <source>
        <dbReference type="Proteomes" id="UP000601435"/>
    </source>
</evidence>
<feature type="non-terminal residue" evidence="1">
    <location>
        <position position="1"/>
    </location>
</feature>
<protein>
    <submittedName>
        <fullName evidence="1">Uncharacterized protein</fullName>
    </submittedName>
</protein>
<evidence type="ECO:0000313" key="1">
    <source>
        <dbReference type="EMBL" id="CAE7304869.1"/>
    </source>
</evidence>
<name>A0A812NFU3_9DINO</name>
<accession>A0A812NFU3</accession>